<proteinExistence type="predicted"/>
<feature type="domain" description="PPM-type phosphatase" evidence="2">
    <location>
        <begin position="25"/>
        <end position="297"/>
    </location>
</feature>
<gene>
    <name evidence="3" type="ORF">E6K73_10995</name>
</gene>
<accession>A0A538SBW8</accession>
<dbReference type="Proteomes" id="UP000320184">
    <property type="component" value="Unassembled WGS sequence"/>
</dbReference>
<dbReference type="PROSITE" id="PS51746">
    <property type="entry name" value="PPM_2"/>
    <property type="match status" value="1"/>
</dbReference>
<protein>
    <submittedName>
        <fullName evidence="3">Serine/threonine-protein phosphatase</fullName>
    </submittedName>
</protein>
<dbReference type="AlphaFoldDB" id="A0A538SBW8"/>
<dbReference type="Gene3D" id="3.60.40.10">
    <property type="entry name" value="PPM-type phosphatase domain"/>
    <property type="match status" value="1"/>
</dbReference>
<dbReference type="SMART" id="SM00331">
    <property type="entry name" value="PP2C_SIG"/>
    <property type="match status" value="1"/>
</dbReference>
<reference evidence="3 4" key="1">
    <citation type="journal article" date="2019" name="Nat. Microbiol.">
        <title>Mediterranean grassland soil C-N compound turnover is dependent on rainfall and depth, and is mediated by genomically divergent microorganisms.</title>
        <authorList>
            <person name="Diamond S."/>
            <person name="Andeer P.F."/>
            <person name="Li Z."/>
            <person name="Crits-Christoph A."/>
            <person name="Burstein D."/>
            <person name="Anantharaman K."/>
            <person name="Lane K.R."/>
            <person name="Thomas B.C."/>
            <person name="Pan C."/>
            <person name="Northen T.R."/>
            <person name="Banfield J.F."/>
        </authorList>
    </citation>
    <scope>NUCLEOTIDE SEQUENCE [LARGE SCALE GENOMIC DNA]</scope>
    <source>
        <strain evidence="3">WS_3</strain>
    </source>
</reference>
<name>A0A538SBW8_UNCEI</name>
<dbReference type="Pfam" id="PF13672">
    <property type="entry name" value="PP2C_2"/>
    <property type="match status" value="1"/>
</dbReference>
<dbReference type="InterPro" id="IPR015655">
    <property type="entry name" value="PP2C"/>
</dbReference>
<evidence type="ECO:0000313" key="4">
    <source>
        <dbReference type="Proteomes" id="UP000320184"/>
    </source>
</evidence>
<dbReference type="CDD" id="cd00143">
    <property type="entry name" value="PP2Cc"/>
    <property type="match status" value="1"/>
</dbReference>
<evidence type="ECO:0000256" key="1">
    <source>
        <dbReference type="SAM" id="MobiDB-lite"/>
    </source>
</evidence>
<dbReference type="GO" id="GO:0004722">
    <property type="term" value="F:protein serine/threonine phosphatase activity"/>
    <property type="evidence" value="ECO:0007669"/>
    <property type="project" value="InterPro"/>
</dbReference>
<dbReference type="SUPFAM" id="SSF81606">
    <property type="entry name" value="PP2C-like"/>
    <property type="match status" value="1"/>
</dbReference>
<evidence type="ECO:0000313" key="3">
    <source>
        <dbReference type="EMBL" id="TMQ48849.1"/>
    </source>
</evidence>
<evidence type="ECO:0000259" key="2">
    <source>
        <dbReference type="PROSITE" id="PS51746"/>
    </source>
</evidence>
<dbReference type="PANTHER" id="PTHR47992">
    <property type="entry name" value="PROTEIN PHOSPHATASE"/>
    <property type="match status" value="1"/>
</dbReference>
<comment type="caution">
    <text evidence="3">The sequence shown here is derived from an EMBL/GenBank/DDBJ whole genome shotgun (WGS) entry which is preliminary data.</text>
</comment>
<dbReference type="SMART" id="SM00332">
    <property type="entry name" value="PP2Cc"/>
    <property type="match status" value="1"/>
</dbReference>
<feature type="region of interest" description="Disordered" evidence="1">
    <location>
        <begin position="1"/>
        <end position="21"/>
    </location>
</feature>
<sequence length="300" mass="32622">MPNPAEQAQRIEESCHPTPGPVRAEVGALSHRGRVRDANEDAFAVFRMGRYLERVTTNVPEAEFPSRCDEAGHVMIVADGLGGHEAGDVASRSALVNTFQFILRSPRWVLKLDDPATREAEIQELFERSRSYLATVHDALRRQASGDPRLAGMGTTLTVAYLVGRDLFVVHVGDSKAYLIRGGTLRKITRDHTVAQEYADLGMISQEEVASHRMHHVLTRAVGGPEVELEGDMHLLAIEHGDRLLLCSDGLTDMASEPEIAAVLEAQPTSDGACRALVDLALERGGRDNVTVIVAGFTVG</sequence>
<dbReference type="InterPro" id="IPR036457">
    <property type="entry name" value="PPM-type-like_dom_sf"/>
</dbReference>
<dbReference type="EMBL" id="VBOT01000132">
    <property type="protein sequence ID" value="TMQ48849.1"/>
    <property type="molecule type" value="Genomic_DNA"/>
</dbReference>
<dbReference type="InterPro" id="IPR001932">
    <property type="entry name" value="PPM-type_phosphatase-like_dom"/>
</dbReference>
<organism evidence="3 4">
    <name type="scientific">Eiseniibacteriota bacterium</name>
    <dbReference type="NCBI Taxonomy" id="2212470"/>
    <lineage>
        <taxon>Bacteria</taxon>
        <taxon>Candidatus Eiseniibacteriota</taxon>
    </lineage>
</organism>